<proteinExistence type="predicted"/>
<gene>
    <name evidence="1" type="ORF">CEXT_529541</name>
</gene>
<name>A0AAV4SAV0_CAEEX</name>
<evidence type="ECO:0000313" key="1">
    <source>
        <dbReference type="EMBL" id="GIY30760.1"/>
    </source>
</evidence>
<protein>
    <submittedName>
        <fullName evidence="1">Uncharacterized protein</fullName>
    </submittedName>
</protein>
<comment type="caution">
    <text evidence="1">The sequence shown here is derived from an EMBL/GenBank/DDBJ whole genome shotgun (WGS) entry which is preliminary data.</text>
</comment>
<evidence type="ECO:0000313" key="2">
    <source>
        <dbReference type="Proteomes" id="UP001054945"/>
    </source>
</evidence>
<dbReference type="Proteomes" id="UP001054945">
    <property type="component" value="Unassembled WGS sequence"/>
</dbReference>
<dbReference type="EMBL" id="BPLR01009273">
    <property type="protein sequence ID" value="GIY30760.1"/>
    <property type="molecule type" value="Genomic_DNA"/>
</dbReference>
<dbReference type="AlphaFoldDB" id="A0AAV4SAV0"/>
<organism evidence="1 2">
    <name type="scientific">Caerostris extrusa</name>
    <name type="common">Bark spider</name>
    <name type="synonym">Caerostris bankana</name>
    <dbReference type="NCBI Taxonomy" id="172846"/>
    <lineage>
        <taxon>Eukaryota</taxon>
        <taxon>Metazoa</taxon>
        <taxon>Ecdysozoa</taxon>
        <taxon>Arthropoda</taxon>
        <taxon>Chelicerata</taxon>
        <taxon>Arachnida</taxon>
        <taxon>Araneae</taxon>
        <taxon>Araneomorphae</taxon>
        <taxon>Entelegynae</taxon>
        <taxon>Araneoidea</taxon>
        <taxon>Araneidae</taxon>
        <taxon>Caerostris</taxon>
    </lineage>
</organism>
<reference evidence="1 2" key="1">
    <citation type="submission" date="2021-06" db="EMBL/GenBank/DDBJ databases">
        <title>Caerostris extrusa draft genome.</title>
        <authorList>
            <person name="Kono N."/>
            <person name="Arakawa K."/>
        </authorList>
    </citation>
    <scope>NUCLEOTIDE SEQUENCE [LARGE SCALE GENOMIC DNA]</scope>
</reference>
<sequence length="180" mass="20360">MVKEEGNQCAGMGEFSSIGRNQCAVMTDFPGLFQWDTFWQLGGFTSLEERELILLMKIDFLFIRVARQVFVARMRLIQPEELESMPIQFPTSISLNSSNGVNHEKLYGDTGRYLIANKFCRAFPWRDRVRFKAAVCSAYTIGPVSLPPTISLPSFGKFLSYSKEGSSEISFEESTLVLKS</sequence>
<accession>A0AAV4SAV0</accession>
<keyword evidence="2" id="KW-1185">Reference proteome</keyword>